<dbReference type="Gene3D" id="3.90.1010.10">
    <property type="match status" value="1"/>
</dbReference>
<evidence type="ECO:0000259" key="1">
    <source>
        <dbReference type="Pfam" id="PF01592"/>
    </source>
</evidence>
<dbReference type="GO" id="GO:0016226">
    <property type="term" value="P:iron-sulfur cluster assembly"/>
    <property type="evidence" value="ECO:0007669"/>
    <property type="project" value="InterPro"/>
</dbReference>
<dbReference type="Proteomes" id="UP000823889">
    <property type="component" value="Unassembled WGS sequence"/>
</dbReference>
<comment type="caution">
    <text evidence="2">The sequence shown here is derived from an EMBL/GenBank/DDBJ whole genome shotgun (WGS) entry which is preliminary data.</text>
</comment>
<name>A0A9D2RHI3_9BURK</name>
<dbReference type="CDD" id="cd06664">
    <property type="entry name" value="IscU_like"/>
    <property type="match status" value="1"/>
</dbReference>
<dbReference type="AlphaFoldDB" id="A0A9D2RHI3"/>
<organism evidence="2 3">
    <name type="scientific">Candidatus Paenalcaligenes intestinipullorum</name>
    <dbReference type="NCBI Taxonomy" id="2838718"/>
    <lineage>
        <taxon>Bacteria</taxon>
        <taxon>Pseudomonadati</taxon>
        <taxon>Pseudomonadota</taxon>
        <taxon>Betaproteobacteria</taxon>
        <taxon>Burkholderiales</taxon>
        <taxon>Alcaligenaceae</taxon>
        <taxon>Paenalcaligenes</taxon>
    </lineage>
</organism>
<feature type="domain" description="NIF system FeS cluster assembly NifU N-terminal" evidence="1">
    <location>
        <begin position="36"/>
        <end position="124"/>
    </location>
</feature>
<protein>
    <submittedName>
        <fullName evidence="2">Iron-sulfur cluster assembly scaffold protein</fullName>
    </submittedName>
</protein>
<dbReference type="Pfam" id="PF01592">
    <property type="entry name" value="NifU_N"/>
    <property type="match status" value="1"/>
</dbReference>
<dbReference type="GO" id="GO:0051536">
    <property type="term" value="F:iron-sulfur cluster binding"/>
    <property type="evidence" value="ECO:0007669"/>
    <property type="project" value="InterPro"/>
</dbReference>
<evidence type="ECO:0000313" key="2">
    <source>
        <dbReference type="EMBL" id="HJD44542.1"/>
    </source>
</evidence>
<dbReference type="GO" id="GO:0005506">
    <property type="term" value="F:iron ion binding"/>
    <property type="evidence" value="ECO:0007669"/>
    <property type="project" value="InterPro"/>
</dbReference>
<dbReference type="EMBL" id="DWUQ01000120">
    <property type="protein sequence ID" value="HJD44542.1"/>
    <property type="molecule type" value="Genomic_DNA"/>
</dbReference>
<reference evidence="2" key="1">
    <citation type="journal article" date="2021" name="PeerJ">
        <title>Extensive microbial diversity within the chicken gut microbiome revealed by metagenomics and culture.</title>
        <authorList>
            <person name="Gilroy R."/>
            <person name="Ravi A."/>
            <person name="Getino M."/>
            <person name="Pursley I."/>
            <person name="Horton D.L."/>
            <person name="Alikhan N.F."/>
            <person name="Baker D."/>
            <person name="Gharbi K."/>
            <person name="Hall N."/>
            <person name="Watson M."/>
            <person name="Adriaenssens E.M."/>
            <person name="Foster-Nyarko E."/>
            <person name="Jarju S."/>
            <person name="Secka A."/>
            <person name="Antonio M."/>
            <person name="Oren A."/>
            <person name="Chaudhuri R.R."/>
            <person name="La Ragione R."/>
            <person name="Hildebrand F."/>
            <person name="Pallen M.J."/>
        </authorList>
    </citation>
    <scope>NUCLEOTIDE SEQUENCE</scope>
    <source>
        <strain evidence="2">9264</strain>
    </source>
</reference>
<proteinExistence type="predicted"/>
<sequence>MTMQTVYYQRFKTPRFACAAHVHTLGAPHSDTASFLHTYVGSVTEGAAIHLTIGIDEQQMVQHACFKAYGCPAVIASGDYICEWMQGKSIAELMTINAAQLSADLQLVPAKFHAAVMAVQALQQLADQLAEPH</sequence>
<dbReference type="InterPro" id="IPR002871">
    <property type="entry name" value="NIF_FeS_clus_asmbl_NifU_N"/>
</dbReference>
<reference evidence="2" key="2">
    <citation type="submission" date="2021-04" db="EMBL/GenBank/DDBJ databases">
        <authorList>
            <person name="Gilroy R."/>
        </authorList>
    </citation>
    <scope>NUCLEOTIDE SEQUENCE</scope>
    <source>
        <strain evidence="2">9264</strain>
    </source>
</reference>
<dbReference type="PANTHER" id="PTHR10093">
    <property type="entry name" value="IRON-SULFUR CLUSTER ASSEMBLY ENZYME NIFU HOMOLOG"/>
    <property type="match status" value="1"/>
</dbReference>
<accession>A0A9D2RHI3</accession>
<dbReference type="SUPFAM" id="SSF82649">
    <property type="entry name" value="SufE/NifU"/>
    <property type="match status" value="1"/>
</dbReference>
<evidence type="ECO:0000313" key="3">
    <source>
        <dbReference type="Proteomes" id="UP000823889"/>
    </source>
</evidence>
<gene>
    <name evidence="2" type="ORF">H9906_05895</name>
</gene>